<dbReference type="PANTHER" id="PTHR47245:SF2">
    <property type="entry name" value="PEPTIDYL-PROLYL CIS-TRANS ISOMERASE HP_0175-RELATED"/>
    <property type="match status" value="1"/>
</dbReference>
<dbReference type="Gene3D" id="3.10.50.40">
    <property type="match status" value="1"/>
</dbReference>
<evidence type="ECO:0000256" key="4">
    <source>
        <dbReference type="ARBA" id="ARBA00023110"/>
    </source>
</evidence>
<keyword evidence="6" id="KW-0732">Signal</keyword>
<dbReference type="Pfam" id="PF13616">
    <property type="entry name" value="Rotamase_3"/>
    <property type="match status" value="1"/>
</dbReference>
<gene>
    <name evidence="8" type="ORF">CDSE_0767</name>
</gene>
<evidence type="ECO:0000256" key="1">
    <source>
        <dbReference type="ARBA" id="ARBA00000971"/>
    </source>
</evidence>
<dbReference type="STRING" id="1208919.CDSE_0767"/>
<dbReference type="PANTHER" id="PTHR47245">
    <property type="entry name" value="PEPTIDYLPROLYL ISOMERASE"/>
    <property type="match status" value="1"/>
</dbReference>
<dbReference type="PROSITE" id="PS50198">
    <property type="entry name" value="PPIC_PPIASE_2"/>
    <property type="match status" value="1"/>
</dbReference>
<reference evidence="8 9" key="1">
    <citation type="journal article" date="2013" name="Genome Biol. Evol.">
        <title>Genome evolution and phylogenomic analysis of candidatus kinetoplastibacterium, the betaproteobacterial endosymbionts of strigomonas and angomonas.</title>
        <authorList>
            <person name="Alves J.M."/>
            <person name="Serrano M.G."/>
            <person name="Maia da Silva F."/>
            <person name="Voegtly L.J."/>
            <person name="Matveyev A.V."/>
            <person name="Teixeira M.M."/>
            <person name="Camargo E.P."/>
            <person name="Buck G.A."/>
        </authorList>
    </citation>
    <scope>NUCLEOTIDE SEQUENCE [LARGE SCALE GENOMIC DNA]</scope>
    <source>
        <strain evidence="8 9">TCC079E</strain>
    </source>
</reference>
<dbReference type="KEGG" id="kde:CDSE_0767"/>
<protein>
    <recommendedName>
        <fullName evidence="3">peptidylprolyl isomerase</fullName>
        <ecNumber evidence="3">5.2.1.8</ecNumber>
    </recommendedName>
</protein>
<dbReference type="eggNOG" id="COG0760">
    <property type="taxonomic scope" value="Bacteria"/>
</dbReference>
<dbReference type="HOGENOM" id="CLU_034646_1_1_4"/>
<keyword evidence="4 5" id="KW-0697">Rotamase</keyword>
<dbReference type="EMBL" id="CP003803">
    <property type="protein sequence ID" value="AGF47031.1"/>
    <property type="molecule type" value="Genomic_DNA"/>
</dbReference>
<evidence type="ECO:0000256" key="6">
    <source>
        <dbReference type="SAM" id="SignalP"/>
    </source>
</evidence>
<proteinExistence type="inferred from homology"/>
<dbReference type="SUPFAM" id="SSF54534">
    <property type="entry name" value="FKBP-like"/>
    <property type="match status" value="1"/>
</dbReference>
<sequence length="258" mass="29539">MKKLLILTMIFTFANFTNASTIALVNDKPITQKKMDQFIELLVNQGATDSEQLREQVKQELINREILLQAAEKEGISTRKEVQTELELANESIIVRAFLADYLKQNPISNNLIKNEYDKLKKEQSGKKEYKIKHILLDNEKQASDLISKLNKDKTKFSDMAKELSKDNASSINGGDLGWSDTDDYVESFSSEVKSLTKGAISQKPIKTQFGWHIIQLDDIRQSEFPKLEQVNSQIEEMLKQKTLSTLQQELRLKANIK</sequence>
<dbReference type="PATRIC" id="fig|1208919.3.peg.471"/>
<organism evidence="8 9">
    <name type="scientific">Candidatus Kinetoplastidibacterium desouzai TCC079E</name>
    <dbReference type="NCBI Taxonomy" id="1208919"/>
    <lineage>
        <taxon>Bacteria</taxon>
        <taxon>Pseudomonadati</taxon>
        <taxon>Pseudomonadota</taxon>
        <taxon>Betaproteobacteria</taxon>
        <taxon>Candidatus Kinetoplastidibacterium</taxon>
    </lineage>
</organism>
<dbReference type="EC" id="5.2.1.8" evidence="3"/>
<dbReference type="InterPro" id="IPR046357">
    <property type="entry name" value="PPIase_dom_sf"/>
</dbReference>
<evidence type="ECO:0000256" key="3">
    <source>
        <dbReference type="ARBA" id="ARBA00013194"/>
    </source>
</evidence>
<dbReference type="InterPro" id="IPR050245">
    <property type="entry name" value="PrsA_foldase"/>
</dbReference>
<dbReference type="InterPro" id="IPR000297">
    <property type="entry name" value="PPIase_PpiC"/>
</dbReference>
<feature type="domain" description="PpiC" evidence="7">
    <location>
        <begin position="127"/>
        <end position="219"/>
    </location>
</feature>
<keyword evidence="5 8" id="KW-0413">Isomerase</keyword>
<dbReference type="SUPFAM" id="SSF109998">
    <property type="entry name" value="Triger factor/SurA peptide-binding domain-like"/>
    <property type="match status" value="1"/>
</dbReference>
<evidence type="ECO:0000256" key="2">
    <source>
        <dbReference type="ARBA" id="ARBA00007656"/>
    </source>
</evidence>
<evidence type="ECO:0000313" key="8">
    <source>
        <dbReference type="EMBL" id="AGF47031.1"/>
    </source>
</evidence>
<evidence type="ECO:0000256" key="5">
    <source>
        <dbReference type="PROSITE-ProRule" id="PRU00278"/>
    </source>
</evidence>
<dbReference type="Pfam" id="PF13624">
    <property type="entry name" value="SurA_N_3"/>
    <property type="match status" value="1"/>
</dbReference>
<feature type="chain" id="PRO_5004015478" description="peptidylprolyl isomerase" evidence="6">
    <location>
        <begin position="20"/>
        <end position="258"/>
    </location>
</feature>
<name>M1LSC0_9PROT</name>
<dbReference type="AlphaFoldDB" id="M1LSC0"/>
<dbReference type="Proteomes" id="UP000011547">
    <property type="component" value="Chromosome"/>
</dbReference>
<dbReference type="InterPro" id="IPR027304">
    <property type="entry name" value="Trigger_fact/SurA_dom_sf"/>
</dbReference>
<dbReference type="GO" id="GO:0003755">
    <property type="term" value="F:peptidyl-prolyl cis-trans isomerase activity"/>
    <property type="evidence" value="ECO:0007669"/>
    <property type="project" value="UniProtKB-KW"/>
</dbReference>
<evidence type="ECO:0000313" key="9">
    <source>
        <dbReference type="Proteomes" id="UP000011547"/>
    </source>
</evidence>
<dbReference type="Gene3D" id="1.10.8.1040">
    <property type="match status" value="1"/>
</dbReference>
<comment type="similarity">
    <text evidence="2">Belongs to the PpiC/parvulin rotamase family.</text>
</comment>
<evidence type="ECO:0000259" key="7">
    <source>
        <dbReference type="PROSITE" id="PS50198"/>
    </source>
</evidence>
<comment type="catalytic activity">
    <reaction evidence="1">
        <text>[protein]-peptidylproline (omega=180) = [protein]-peptidylproline (omega=0)</text>
        <dbReference type="Rhea" id="RHEA:16237"/>
        <dbReference type="Rhea" id="RHEA-COMP:10747"/>
        <dbReference type="Rhea" id="RHEA-COMP:10748"/>
        <dbReference type="ChEBI" id="CHEBI:83833"/>
        <dbReference type="ChEBI" id="CHEBI:83834"/>
        <dbReference type="EC" id="5.2.1.8"/>
    </reaction>
</comment>
<accession>M1LSC0</accession>
<keyword evidence="9" id="KW-1185">Reference proteome</keyword>
<dbReference type="RefSeq" id="WP_015396442.1">
    <property type="nucleotide sequence ID" value="NC_020294.1"/>
</dbReference>
<feature type="signal peptide" evidence="6">
    <location>
        <begin position="1"/>
        <end position="19"/>
    </location>
</feature>